<proteinExistence type="predicted"/>
<organism evidence="2 3">
    <name type="scientific">Fragilariopsis cylindrus CCMP1102</name>
    <dbReference type="NCBI Taxonomy" id="635003"/>
    <lineage>
        <taxon>Eukaryota</taxon>
        <taxon>Sar</taxon>
        <taxon>Stramenopiles</taxon>
        <taxon>Ochrophyta</taxon>
        <taxon>Bacillariophyta</taxon>
        <taxon>Bacillariophyceae</taxon>
        <taxon>Bacillariophycidae</taxon>
        <taxon>Bacillariales</taxon>
        <taxon>Bacillariaceae</taxon>
        <taxon>Fragilariopsis</taxon>
    </lineage>
</organism>
<dbReference type="KEGG" id="fcy:FRACYDRAFT_249476"/>
<dbReference type="AlphaFoldDB" id="A0A1E7ERP0"/>
<sequence>MGSYGLVHSPARAAWSNCAPWRLVPQPEMQAWHAPSIKSELIAIMNFTGKQIQNFRRGCYIVVSLLIFHEFAYFIHFISYHGHDVFYRYDESSEAERSFVDGLPLINIPTEIGSNSRSISRNSKEEADDDDDGKLHVVISHCKLSIGWIWKSYLYNQSYESVTIISKCGVPIPPEDMPPSITLTHPHQQDQTQYQYQEQNDNKTLVQIISLPNVGRCDHSFAYWIAMVLGNEEKSMKDDYELLYSNRDQSNNSINKISNNNNIINKINNIINPFQSITIDPKDYIIFMKDNDNRYRSFEEPIPLQNMFVEMKTNNVGMACASVLHNMEKYTDSMTSWAHRGVMWNRVQMKEYRADKYKNDIIVEFQSSHRPMGVCFGGRFMTRWGQLSFDDAPIENWSTITKGLGRGDNIEEGHYMERWWADILSWSSYSSRLLDTTTTTTTDTTDTTQITGEVLTQNEQRHVLVVLFLPFFF</sequence>
<dbReference type="Proteomes" id="UP000095751">
    <property type="component" value="Unassembled WGS sequence"/>
</dbReference>
<evidence type="ECO:0000313" key="2">
    <source>
        <dbReference type="EMBL" id="OEU08582.1"/>
    </source>
</evidence>
<dbReference type="InParanoid" id="A0A1E7ERP0"/>
<keyword evidence="1" id="KW-0812">Transmembrane</keyword>
<evidence type="ECO:0000313" key="3">
    <source>
        <dbReference type="Proteomes" id="UP000095751"/>
    </source>
</evidence>
<evidence type="ECO:0000256" key="1">
    <source>
        <dbReference type="SAM" id="Phobius"/>
    </source>
</evidence>
<dbReference type="EMBL" id="KV784379">
    <property type="protein sequence ID" value="OEU08582.1"/>
    <property type="molecule type" value="Genomic_DNA"/>
</dbReference>
<keyword evidence="1" id="KW-1133">Transmembrane helix</keyword>
<keyword evidence="1" id="KW-0472">Membrane</keyword>
<reference evidence="2 3" key="1">
    <citation type="submission" date="2016-09" db="EMBL/GenBank/DDBJ databases">
        <title>Extensive genetic diversity and differential bi-allelic expression allows diatom success in the polar Southern Ocean.</title>
        <authorList>
            <consortium name="DOE Joint Genome Institute"/>
            <person name="Mock T."/>
            <person name="Otillar R.P."/>
            <person name="Strauss J."/>
            <person name="Dupont C."/>
            <person name="Frickenhaus S."/>
            <person name="Maumus F."/>
            <person name="Mcmullan M."/>
            <person name="Sanges R."/>
            <person name="Schmutz J."/>
            <person name="Toseland A."/>
            <person name="Valas R."/>
            <person name="Veluchamy A."/>
            <person name="Ward B.J."/>
            <person name="Allen A."/>
            <person name="Barry K."/>
            <person name="Falciatore A."/>
            <person name="Ferrante M."/>
            <person name="Fortunato A.E."/>
            <person name="Gloeckner G."/>
            <person name="Gruber A."/>
            <person name="Hipkin R."/>
            <person name="Janech M."/>
            <person name="Kroth P."/>
            <person name="Leese F."/>
            <person name="Lindquist E."/>
            <person name="Lyon B.R."/>
            <person name="Martin J."/>
            <person name="Mayer C."/>
            <person name="Parker M."/>
            <person name="Quesneville H."/>
            <person name="Raymond J."/>
            <person name="Uhlig C."/>
            <person name="Valentin K.U."/>
            <person name="Worden A.Z."/>
            <person name="Armbrust E.V."/>
            <person name="Bowler C."/>
            <person name="Green B."/>
            <person name="Moulton V."/>
            <person name="Van Oosterhout C."/>
            <person name="Grigoriev I."/>
        </authorList>
    </citation>
    <scope>NUCLEOTIDE SEQUENCE [LARGE SCALE GENOMIC DNA]</scope>
    <source>
        <strain evidence="2 3">CCMP1102</strain>
    </source>
</reference>
<dbReference type="OrthoDB" id="48355at2759"/>
<accession>A0A1E7ERP0</accession>
<protein>
    <submittedName>
        <fullName evidence="2">Uncharacterized protein</fullName>
    </submittedName>
</protein>
<keyword evidence="3" id="KW-1185">Reference proteome</keyword>
<gene>
    <name evidence="2" type="ORF">FRACYDRAFT_249476</name>
</gene>
<name>A0A1E7ERP0_9STRA</name>
<feature type="transmembrane region" description="Helical" evidence="1">
    <location>
        <begin position="59"/>
        <end position="78"/>
    </location>
</feature>